<gene>
    <name evidence="2" type="ORF">ACEZDB_01940</name>
</gene>
<reference evidence="2 3" key="1">
    <citation type="submission" date="2024-09" db="EMBL/GenBank/DDBJ databases">
        <authorList>
            <person name="Lee S.D."/>
        </authorList>
    </citation>
    <scope>NUCLEOTIDE SEQUENCE [LARGE SCALE GENOMIC DNA]</scope>
    <source>
        <strain evidence="2 3">N1-3</strain>
    </source>
</reference>
<feature type="domain" description="DUF4132" evidence="1">
    <location>
        <begin position="836"/>
        <end position="1018"/>
    </location>
</feature>
<protein>
    <submittedName>
        <fullName evidence="2">DUF4132 domain-containing protein</fullName>
    </submittedName>
</protein>
<dbReference type="EMBL" id="JBHEZY010000001">
    <property type="protein sequence ID" value="MFC1429419.1"/>
    <property type="molecule type" value="Genomic_DNA"/>
</dbReference>
<organism evidence="2 3">
    <name type="scientific">Streptacidiphilus alkalitolerans</name>
    <dbReference type="NCBI Taxonomy" id="3342712"/>
    <lineage>
        <taxon>Bacteria</taxon>
        <taxon>Bacillati</taxon>
        <taxon>Actinomycetota</taxon>
        <taxon>Actinomycetes</taxon>
        <taxon>Kitasatosporales</taxon>
        <taxon>Streptomycetaceae</taxon>
        <taxon>Streptacidiphilus</taxon>
    </lineage>
</organism>
<evidence type="ECO:0000313" key="2">
    <source>
        <dbReference type="EMBL" id="MFC1429419.1"/>
    </source>
</evidence>
<dbReference type="RefSeq" id="WP_380548025.1">
    <property type="nucleotide sequence ID" value="NZ_JBHEZY010000001.1"/>
</dbReference>
<dbReference type="InterPro" id="IPR025406">
    <property type="entry name" value="DUF4132"/>
</dbReference>
<proteinExistence type="predicted"/>
<comment type="caution">
    <text evidence="2">The sequence shown here is derived from an EMBL/GenBank/DDBJ whole genome shotgun (WGS) entry which is preliminary data.</text>
</comment>
<accession>A0ABV6WUW9</accession>
<name>A0ABV6WUW9_9ACTN</name>
<dbReference type="Pfam" id="PF13569">
    <property type="entry name" value="DUF4132"/>
    <property type="match status" value="1"/>
</dbReference>
<sequence>MNTVTDEDTFTLPSSWHRQLHPRRGGVARKVTPRGDEALRGCEQLLTENDLVVTHALANAASDTALVEAARAHRDGTPNPLGAAVVALAAQGERYEPFADFWVTRYGLPFAACAVAELFELHIDLMGSNTSVKRLAEGQRSATINRRRPVADRMRALIAATDEESYRATVTALGAHRDGIRRRVVVAYLLPSETEWVTEACAQPGPSGQLDDIMTLMLLSSVSTPEQRSLITWPLRLGWGDWSLATFATLAEGLGTDAAPVIGQALDTTYLSGDYLRTVSSVLAEIPGDEAFGLLLARIQDRHVRAALSVSAKRQPRRALRLLAAAAGAPGAETAKPARELLLLHVMAHRELAEAALTELAPELAAAVAPLLVQSARIAEAPVEALPPLLVSPPWTRRRKAAKPRALTGLTPRQEQPQVAWAVGEQQDWAVDRSWHMHQSPQPDWDTQIEAVRAGRLSWYLAVQFFVDGPAERVRPLLADWDPGESWDAVNILRPIVAKHGVLALPPVLRAAVRNPASAGVLLLPFLDLDTARLMAEWLVRLKSAGQTARGWFARHGLPAVALLVPDAVGPAGADRRRAEAALRLAAGRHGAEAVRAVAAEYGAEAGGIVGELLSADPLEAVLPARMPVVGEWAEPALLPQITLAKGGALPEESVRHVFTVLALSKPGDRYAGLDVVLESCDRESLAEFAWGLFEGWRTAAMPPKDSWALQALAWFGDDSTVRRLTPVLRAWPGEGMHQRATEGLDVLAAIGSDVALMHLHGIAQRVPFKALKTRAQEKIAEIAETLGLTGDQLADRLVPDLGLNADGSTVINYGPRSFTVGFDEQLRPYVLDQDGKRRKDLPVPGAKDDAERAPAERKRFAALKKDVRTIATDQVRRLEAAMVTQRAWSAAEFDELFVQHPLVWHLVRRLVWLADHNGTVQSFRVAEDRSCADAEDNALTLPQDATVRLAHPLLLDGGTLAAWAELFADYEILQPFPQLGRAVHTLTEEEAETGRLSRFEGVTVPVGKVLRLQQRGWERGQPQDAGVECWISRQVADDRFLVIDLDPGIPVGAVADLGDQTLAAVGLAAQPDSYWRGRNDTLSLRPLSPVLASELIADLTELVAK</sequence>
<evidence type="ECO:0000313" key="3">
    <source>
        <dbReference type="Proteomes" id="UP001592530"/>
    </source>
</evidence>
<dbReference type="Proteomes" id="UP001592530">
    <property type="component" value="Unassembled WGS sequence"/>
</dbReference>
<evidence type="ECO:0000259" key="1">
    <source>
        <dbReference type="Pfam" id="PF13569"/>
    </source>
</evidence>